<dbReference type="InterPro" id="IPR053136">
    <property type="entry name" value="UTP_pyrophosphatase-like"/>
</dbReference>
<protein>
    <submittedName>
        <fullName evidence="2">Metal-dependent hydrolase</fullName>
    </submittedName>
</protein>
<feature type="domain" description="YgjP-like metallopeptidase" evidence="1">
    <location>
        <begin position="66"/>
        <end position="175"/>
    </location>
</feature>
<dbReference type="GO" id="GO:0016787">
    <property type="term" value="F:hydrolase activity"/>
    <property type="evidence" value="ECO:0007669"/>
    <property type="project" value="UniProtKB-KW"/>
</dbReference>
<name>A0A2A2H459_METBR</name>
<dbReference type="PANTHER" id="PTHR30399:SF1">
    <property type="entry name" value="UTP PYROPHOSPHATASE"/>
    <property type="match status" value="1"/>
</dbReference>
<keyword evidence="3" id="KW-1185">Reference proteome</keyword>
<reference evidence="2 3" key="1">
    <citation type="journal article" date="2017" name="BMC Genomics">
        <title>Genomic analysis of methanogenic archaea reveals a shift towards energy conservation.</title>
        <authorList>
            <person name="Gilmore S.P."/>
            <person name="Henske J.K."/>
            <person name="Sexton J.A."/>
            <person name="Solomon K.V."/>
            <person name="Seppala S."/>
            <person name="Yoo J.I."/>
            <person name="Huyett L.M."/>
            <person name="Pressman A."/>
            <person name="Cogan J.Z."/>
            <person name="Kivenson V."/>
            <person name="Peng X."/>
            <person name="Tan Y."/>
            <person name="Valentine D.L."/>
            <person name="O'Malley M.A."/>
        </authorList>
    </citation>
    <scope>NUCLEOTIDE SEQUENCE [LARGE SCALE GENOMIC DNA]</scope>
    <source>
        <strain evidence="2 3">M.o.H.</strain>
    </source>
</reference>
<dbReference type="RefSeq" id="WP_069585225.1">
    <property type="nucleotide sequence ID" value="NZ_LMVM01000023.1"/>
</dbReference>
<gene>
    <name evidence="2" type="ORF">ASJ80_04950</name>
</gene>
<dbReference type="PANTHER" id="PTHR30399">
    <property type="entry name" value="UNCHARACTERIZED PROTEIN YGJP"/>
    <property type="match status" value="1"/>
</dbReference>
<evidence type="ECO:0000313" key="3">
    <source>
        <dbReference type="Proteomes" id="UP000217784"/>
    </source>
</evidence>
<dbReference type="CDD" id="cd07344">
    <property type="entry name" value="M48_yhfN_like"/>
    <property type="match status" value="1"/>
</dbReference>
<dbReference type="Gene3D" id="3.30.2010.10">
    <property type="entry name" value="Metalloproteases ('zincins'), catalytic domain"/>
    <property type="match status" value="1"/>
</dbReference>
<comment type="caution">
    <text evidence="2">The sequence shown here is derived from an EMBL/GenBank/DDBJ whole genome shotgun (WGS) entry which is preliminary data.</text>
</comment>
<dbReference type="Pfam" id="PF01863">
    <property type="entry name" value="YgjP-like"/>
    <property type="match status" value="1"/>
</dbReference>
<accession>A0A2A2H459</accession>
<evidence type="ECO:0000313" key="2">
    <source>
        <dbReference type="EMBL" id="PAV04201.1"/>
    </source>
</evidence>
<organism evidence="2 3">
    <name type="scientific">Methanobacterium bryantii</name>
    <dbReference type="NCBI Taxonomy" id="2161"/>
    <lineage>
        <taxon>Archaea</taxon>
        <taxon>Methanobacteriati</taxon>
        <taxon>Methanobacteriota</taxon>
        <taxon>Methanomada group</taxon>
        <taxon>Methanobacteria</taxon>
        <taxon>Methanobacteriales</taxon>
        <taxon>Methanobacteriaceae</taxon>
        <taxon>Methanobacterium</taxon>
    </lineage>
</organism>
<dbReference type="InterPro" id="IPR002725">
    <property type="entry name" value="YgjP-like_metallopeptidase"/>
</dbReference>
<sequence>MQTVKIYDLKVEYDIIHRNVKYWRLELKNEKLVIIAPNGHDNYEKIIEKHKKWIYKKFKAINASRHEAKQRELNYGLAEEEFRALVRSLVEKFSLELGVTVNKIYFRKMKSRWGSCSSRNNININRYLKYLPESLIEYVVFHEVAHLVELNHSKRFWDIIMEKFNNYKEIEKELSIYWFAIKDTIIEAQFSESKT</sequence>
<keyword evidence="2" id="KW-0378">Hydrolase</keyword>
<dbReference type="EMBL" id="LMVM01000023">
    <property type="protein sequence ID" value="PAV04201.1"/>
    <property type="molecule type" value="Genomic_DNA"/>
</dbReference>
<proteinExistence type="predicted"/>
<evidence type="ECO:0000259" key="1">
    <source>
        <dbReference type="Pfam" id="PF01863"/>
    </source>
</evidence>
<dbReference type="OrthoDB" id="308128at2157"/>
<dbReference type="AlphaFoldDB" id="A0A2A2H459"/>
<dbReference type="Proteomes" id="UP000217784">
    <property type="component" value="Unassembled WGS sequence"/>
</dbReference>